<dbReference type="GO" id="GO:0042597">
    <property type="term" value="C:periplasmic space"/>
    <property type="evidence" value="ECO:0007669"/>
    <property type="project" value="UniProtKB-SubCell"/>
</dbReference>
<dbReference type="PIRSF" id="PIRSF019574">
    <property type="entry name" value="Periplasmic_polyamine_BP"/>
    <property type="match status" value="1"/>
</dbReference>
<evidence type="ECO:0000256" key="5">
    <source>
        <dbReference type="PIRNR" id="PIRNR019574"/>
    </source>
</evidence>
<gene>
    <name evidence="8" type="primary">potD</name>
    <name evidence="8" type="ORF">SU60_15770</name>
</gene>
<reference evidence="8 9" key="1">
    <citation type="submission" date="2015-01" db="EMBL/GenBank/DDBJ databases">
        <title>Draft genome of Vibrio mytili type strain CAIM 528.</title>
        <authorList>
            <person name="Gonzalez-Castillo A."/>
            <person name="Gomez-Gil B."/>
            <person name="Enciso-Ibarra J."/>
        </authorList>
    </citation>
    <scope>NUCLEOTIDE SEQUENCE [LARGE SCALE GENOMIC DNA]</scope>
    <source>
        <strain evidence="8 9">CAIM 528</strain>
    </source>
</reference>
<organism evidence="8 9">
    <name type="scientific">Vibrio mytili</name>
    <dbReference type="NCBI Taxonomy" id="50718"/>
    <lineage>
        <taxon>Bacteria</taxon>
        <taxon>Pseudomonadati</taxon>
        <taxon>Pseudomonadota</taxon>
        <taxon>Gammaproteobacteria</taxon>
        <taxon>Vibrionales</taxon>
        <taxon>Vibrionaceae</taxon>
        <taxon>Vibrio</taxon>
    </lineage>
</organism>
<dbReference type="PANTHER" id="PTHR30222:SF17">
    <property type="entry name" value="SPERMIDINE_PUTRESCINE-BINDING PERIPLASMIC PROTEIN"/>
    <property type="match status" value="1"/>
</dbReference>
<evidence type="ECO:0000256" key="2">
    <source>
        <dbReference type="ARBA" id="ARBA00022448"/>
    </source>
</evidence>
<evidence type="ECO:0000256" key="1">
    <source>
        <dbReference type="ARBA" id="ARBA00004418"/>
    </source>
</evidence>
<dbReference type="STRING" id="50718.SU60_15770"/>
<evidence type="ECO:0000256" key="3">
    <source>
        <dbReference type="ARBA" id="ARBA00022729"/>
    </source>
</evidence>
<keyword evidence="4 5" id="KW-0574">Periplasm</keyword>
<protein>
    <recommendedName>
        <fullName evidence="5">Putrescine-binding periplasmic protein</fullName>
    </recommendedName>
</protein>
<feature type="binding site" evidence="6">
    <location>
        <position position="82"/>
    </location>
    <ligand>
        <name>spermidine</name>
        <dbReference type="ChEBI" id="CHEBI:57834"/>
    </ligand>
</feature>
<keyword evidence="3 7" id="KW-0732">Signal</keyword>
<evidence type="ECO:0000313" key="8">
    <source>
        <dbReference type="EMBL" id="KIN10112.1"/>
    </source>
</evidence>
<comment type="subcellular location">
    <subcellularLocation>
        <location evidence="1 5">Periplasm</location>
    </subcellularLocation>
</comment>
<dbReference type="InterPro" id="IPR001188">
    <property type="entry name" value="Sperm_putr-bd"/>
</dbReference>
<dbReference type="CDD" id="cd13590">
    <property type="entry name" value="PBP2_PotD_PotF_like"/>
    <property type="match status" value="1"/>
</dbReference>
<dbReference type="PRINTS" id="PR00909">
    <property type="entry name" value="SPERMDNBNDNG"/>
</dbReference>
<keyword evidence="2 5" id="KW-0813">Transport</keyword>
<dbReference type="InterPro" id="IPR006059">
    <property type="entry name" value="SBP"/>
</dbReference>
<keyword evidence="9" id="KW-1185">Reference proteome</keyword>
<dbReference type="PANTHER" id="PTHR30222">
    <property type="entry name" value="SPERMIDINE/PUTRESCINE-BINDING PERIPLASMIC PROTEIN"/>
    <property type="match status" value="1"/>
</dbReference>
<evidence type="ECO:0000256" key="7">
    <source>
        <dbReference type="SAM" id="SignalP"/>
    </source>
</evidence>
<comment type="similarity">
    <text evidence="5">Belongs to the bacterial solute-binding protein PotD/PotF family.</text>
</comment>
<dbReference type="GO" id="GO:0019808">
    <property type="term" value="F:polyamine binding"/>
    <property type="evidence" value="ECO:0007669"/>
    <property type="project" value="InterPro"/>
</dbReference>
<comment type="function">
    <text evidence="5">Required for the activity of the bacterial periplasmic transport system of putrescine.</text>
</comment>
<feature type="signal peptide" evidence="7">
    <location>
        <begin position="1"/>
        <end position="21"/>
    </location>
</feature>
<dbReference type="AlphaFoldDB" id="A0A0C3I742"/>
<dbReference type="OrthoDB" id="9769319at2"/>
<sequence>MKFFIKGLGLSALMLSLFAHAENKTLNVYAWGGYLPEASLKAFEKQQGVTINYSTFENNESMYTKLKLLKGTGYDVVFASAYFIEKMAREGLLAKLDHGQIPNMQDTMHGLLGQAHDPNNDYSLPYIWGVTGISYNEAMVEQPVTKWSDLWNAQYEQQVMLIDDIRDVFGMALKMNGHSVNSKNESEIKQAYESLVALKNNVLLYNSDAPQVPYVSGETSVGMQWNGNAYQGQVEMPELKFVMPEEGAVLWMDNFTIPSGSENKALAHKFINFMYQPENQAEIVNTLGYASATNAGRNSLPDEIKNNPTIFPAEDDMEKGEFINDVGAETLAVYESYWQRLRNQ</sequence>
<dbReference type="EMBL" id="JXOK01000061">
    <property type="protein sequence ID" value="KIN10112.1"/>
    <property type="molecule type" value="Genomic_DNA"/>
</dbReference>
<dbReference type="RefSeq" id="WP_041156362.1">
    <property type="nucleotide sequence ID" value="NZ_CBCRVP010000016.1"/>
</dbReference>
<dbReference type="Proteomes" id="UP000031977">
    <property type="component" value="Unassembled WGS sequence"/>
</dbReference>
<dbReference type="Pfam" id="PF13416">
    <property type="entry name" value="SBP_bac_8"/>
    <property type="match status" value="1"/>
</dbReference>
<evidence type="ECO:0000256" key="4">
    <source>
        <dbReference type="ARBA" id="ARBA00022764"/>
    </source>
</evidence>
<evidence type="ECO:0000256" key="6">
    <source>
        <dbReference type="PIRSR" id="PIRSR019574-1"/>
    </source>
</evidence>
<name>A0A0C3I742_9VIBR</name>
<dbReference type="GO" id="GO:0015846">
    <property type="term" value="P:polyamine transport"/>
    <property type="evidence" value="ECO:0007669"/>
    <property type="project" value="InterPro"/>
</dbReference>
<dbReference type="Gene3D" id="3.40.190.10">
    <property type="entry name" value="Periplasmic binding protein-like II"/>
    <property type="match status" value="2"/>
</dbReference>
<accession>A0A0C3I742</accession>
<dbReference type="SUPFAM" id="SSF53850">
    <property type="entry name" value="Periplasmic binding protein-like II"/>
    <property type="match status" value="1"/>
</dbReference>
<evidence type="ECO:0000313" key="9">
    <source>
        <dbReference type="Proteomes" id="UP000031977"/>
    </source>
</evidence>
<proteinExistence type="inferred from homology"/>
<feature type="chain" id="PRO_5002175193" description="Putrescine-binding periplasmic protein" evidence="7">
    <location>
        <begin position="22"/>
        <end position="344"/>
    </location>
</feature>
<comment type="caution">
    <text evidence="8">The sequence shown here is derived from an EMBL/GenBank/DDBJ whole genome shotgun (WGS) entry which is preliminary data.</text>
</comment>